<dbReference type="PANTHER" id="PTHR36037">
    <property type="entry name" value="RNA-DIRECTED DNA POLYMERASE (REVERSE TRANSCRIPTASE)-RELATED FAMILY PROTEIN"/>
    <property type="match status" value="1"/>
</dbReference>
<evidence type="ECO:0000256" key="1">
    <source>
        <dbReference type="SAM" id="Coils"/>
    </source>
</evidence>
<dbReference type="AlphaFoldDB" id="A0A061EKP3"/>
<dbReference type="InParanoid" id="A0A061EKP3"/>
<proteinExistence type="predicted"/>
<sequence>MAEPMEISSSSEALDLHSIRSRINELSEIHRIDKNKDEGEALSLNSEKLLKDCSLHFESKVKQIIEEYSDVGFLGIEDLDEYLAHLKEELNQVEAESAKISNEIEDLSRNHIEESNILEGNLEGLKYALDSIASQGMEGVEEDPCLDSSMNDEDQSNLMHSNEEQKFEIMELESQIEKNNIILKSLQDLDSMFKRLDTLEQIEDALTGLKVIGFDGNCIRLSLQTYIPKLEGLLCQKTIEDISEPSEMNHELLVEIVDGTMEIKNVEMFPNDVYLGDIIDAAKSFRQLSSNLTVQQTQSSLEWFVGKVQDRIILSTLRRFIVKSTNKSRHSFEYLERDETIVAHLVGGIDAFIKLSQGWPLSKSPLKLLSIKSSDHHSRGISLSLLCKAEEAIGRGITGIGPLYKIHLGSIRREMLVMFLLCSFCTSVTFMA</sequence>
<protein>
    <submittedName>
        <fullName evidence="2">Uncharacterized protein isoform 6</fullName>
    </submittedName>
</protein>
<name>A0A061EKP3_THECC</name>
<dbReference type="Gramene" id="EOY05198">
    <property type="protein sequence ID" value="EOY05198"/>
    <property type="gene ID" value="TCM_020266"/>
</dbReference>
<dbReference type="STRING" id="3641.A0A061EKP3"/>
<accession>A0A061EKP3</accession>
<gene>
    <name evidence="2" type="ORF">TCM_020266</name>
</gene>
<evidence type="ECO:0000313" key="3">
    <source>
        <dbReference type="Proteomes" id="UP000026915"/>
    </source>
</evidence>
<keyword evidence="3" id="KW-1185">Reference proteome</keyword>
<feature type="coiled-coil region" evidence="1">
    <location>
        <begin position="76"/>
        <end position="110"/>
    </location>
</feature>
<dbReference type="eggNOG" id="ENOG502QQ0E">
    <property type="taxonomic scope" value="Eukaryota"/>
</dbReference>
<dbReference type="Proteomes" id="UP000026915">
    <property type="component" value="Chromosome 4"/>
</dbReference>
<evidence type="ECO:0000313" key="2">
    <source>
        <dbReference type="EMBL" id="EOY05198.1"/>
    </source>
</evidence>
<reference evidence="2 3" key="1">
    <citation type="journal article" date="2013" name="Genome Biol.">
        <title>The genome sequence of the most widely cultivated cacao type and its use to identify candidate genes regulating pod color.</title>
        <authorList>
            <person name="Motamayor J.C."/>
            <person name="Mockaitis K."/>
            <person name="Schmutz J."/>
            <person name="Haiminen N."/>
            <person name="Iii D.L."/>
            <person name="Cornejo O."/>
            <person name="Findley S.D."/>
            <person name="Zheng P."/>
            <person name="Utro F."/>
            <person name="Royaert S."/>
            <person name="Saski C."/>
            <person name="Jenkins J."/>
            <person name="Podicheti R."/>
            <person name="Zhao M."/>
            <person name="Scheffler B.E."/>
            <person name="Stack J.C."/>
            <person name="Feltus F.A."/>
            <person name="Mustiga G.M."/>
            <person name="Amores F."/>
            <person name="Phillips W."/>
            <person name="Marelli J.P."/>
            <person name="May G.D."/>
            <person name="Shapiro H."/>
            <person name="Ma J."/>
            <person name="Bustamante C.D."/>
            <person name="Schnell R.J."/>
            <person name="Main D."/>
            <person name="Gilbert D."/>
            <person name="Parida L."/>
            <person name="Kuhn D.N."/>
        </authorList>
    </citation>
    <scope>NUCLEOTIDE SEQUENCE [LARGE SCALE GENOMIC DNA]</scope>
    <source>
        <strain evidence="3">cv. Matina 1-6</strain>
    </source>
</reference>
<organism evidence="2 3">
    <name type="scientific">Theobroma cacao</name>
    <name type="common">Cacao</name>
    <name type="synonym">Cocoa</name>
    <dbReference type="NCBI Taxonomy" id="3641"/>
    <lineage>
        <taxon>Eukaryota</taxon>
        <taxon>Viridiplantae</taxon>
        <taxon>Streptophyta</taxon>
        <taxon>Embryophyta</taxon>
        <taxon>Tracheophyta</taxon>
        <taxon>Spermatophyta</taxon>
        <taxon>Magnoliopsida</taxon>
        <taxon>eudicotyledons</taxon>
        <taxon>Gunneridae</taxon>
        <taxon>Pentapetalae</taxon>
        <taxon>rosids</taxon>
        <taxon>malvids</taxon>
        <taxon>Malvales</taxon>
        <taxon>Malvaceae</taxon>
        <taxon>Byttnerioideae</taxon>
        <taxon>Theobroma</taxon>
    </lineage>
</organism>
<keyword evidence="1" id="KW-0175">Coiled coil</keyword>
<dbReference type="PANTHER" id="PTHR36037:SF1">
    <property type="entry name" value="RNA-DIRECTED DNA POLYMERASE (REVERSE TRANSCRIPTASE)-RELATED FAMILY PROTEIN"/>
    <property type="match status" value="1"/>
</dbReference>
<dbReference type="EMBL" id="CM001882">
    <property type="protein sequence ID" value="EOY05198.1"/>
    <property type="molecule type" value="Genomic_DNA"/>
</dbReference>